<accession>A0A812Y0F3</accession>
<dbReference type="Proteomes" id="UP000601435">
    <property type="component" value="Unassembled WGS sequence"/>
</dbReference>
<feature type="chain" id="PRO_5032483713" evidence="2">
    <location>
        <begin position="28"/>
        <end position="364"/>
    </location>
</feature>
<organism evidence="3 4">
    <name type="scientific">Symbiodinium necroappetens</name>
    <dbReference type="NCBI Taxonomy" id="1628268"/>
    <lineage>
        <taxon>Eukaryota</taxon>
        <taxon>Sar</taxon>
        <taxon>Alveolata</taxon>
        <taxon>Dinophyceae</taxon>
        <taxon>Suessiales</taxon>
        <taxon>Symbiodiniaceae</taxon>
        <taxon>Symbiodinium</taxon>
    </lineage>
</organism>
<evidence type="ECO:0000256" key="2">
    <source>
        <dbReference type="SAM" id="SignalP"/>
    </source>
</evidence>
<name>A0A812Y0F3_9DINO</name>
<comment type="caution">
    <text evidence="3">The sequence shown here is derived from an EMBL/GenBank/DDBJ whole genome shotgun (WGS) entry which is preliminary data.</text>
</comment>
<keyword evidence="2" id="KW-0732">Signal</keyword>
<proteinExistence type="predicted"/>
<feature type="region of interest" description="Disordered" evidence="1">
    <location>
        <begin position="72"/>
        <end position="98"/>
    </location>
</feature>
<evidence type="ECO:0000313" key="3">
    <source>
        <dbReference type="EMBL" id="CAE7761773.1"/>
    </source>
</evidence>
<keyword evidence="4" id="KW-1185">Reference proteome</keyword>
<reference evidence="3" key="1">
    <citation type="submission" date="2021-02" db="EMBL/GenBank/DDBJ databases">
        <authorList>
            <person name="Dougan E. K."/>
            <person name="Rhodes N."/>
            <person name="Thang M."/>
            <person name="Chan C."/>
        </authorList>
    </citation>
    <scope>NUCLEOTIDE SEQUENCE</scope>
</reference>
<feature type="signal peptide" evidence="2">
    <location>
        <begin position="1"/>
        <end position="27"/>
    </location>
</feature>
<dbReference type="AlphaFoldDB" id="A0A812Y0F3"/>
<evidence type="ECO:0000313" key="4">
    <source>
        <dbReference type="Proteomes" id="UP000601435"/>
    </source>
</evidence>
<sequence>MRKCSGLQVLFCLLGLGLLHLWQSGFQLSPAAWQGHPGSGPQEVTAVVAADAAVEESPETGILTALTANQWGSAPSEDAEDGESLNSTAAAAPEQAGHARNEAVSTWFLREEASDPPGFSDFRERLLSVQKRGHSNPESVKWVVFTASIGLGNWMAGLSSALLVAALTGRAFAWIPASMRDVCTWMDSPLCEWARHPVQVIAEAEKALEAIAANPKAKPRSKSVEVLSIDWKGCKYEKLRCMPITQKPILLLLSGVWVGNVLLENLDFLPILQQAFQRQLAAHGAPRGGQERAVGPATVRLRRWIFPPAAAVRKETEGYVRRYLRQSGSVSICVQGRWGNSREFRAAKKCRSLSDEATSLKQEL</sequence>
<gene>
    <name evidence="3" type="ORF">SNEC2469_LOCUS22173</name>
</gene>
<evidence type="ECO:0000256" key="1">
    <source>
        <dbReference type="SAM" id="MobiDB-lite"/>
    </source>
</evidence>
<dbReference type="OrthoDB" id="434049at2759"/>
<protein>
    <submittedName>
        <fullName evidence="3">Uncharacterized protein</fullName>
    </submittedName>
</protein>
<dbReference type="EMBL" id="CAJNJA010039977">
    <property type="protein sequence ID" value="CAE7761773.1"/>
    <property type="molecule type" value="Genomic_DNA"/>
</dbReference>